<accession>A0ABV2NJS8</accession>
<proteinExistence type="inferred from homology"/>
<dbReference type="SUPFAM" id="SSF56925">
    <property type="entry name" value="OMPA-like"/>
    <property type="match status" value="1"/>
</dbReference>
<dbReference type="EMBL" id="JBEPNW010000002">
    <property type="protein sequence ID" value="MET3866736.1"/>
    <property type="molecule type" value="Genomic_DNA"/>
</dbReference>
<dbReference type="GeneID" id="6139599"/>
<feature type="chain" id="PRO_5045846920" evidence="6">
    <location>
        <begin position="24"/>
        <end position="245"/>
    </location>
</feature>
<keyword evidence="2 6" id="KW-0732">Signal</keyword>
<comment type="subcellular location">
    <subcellularLocation>
        <location evidence="1">Cell outer membrane</location>
    </subcellularLocation>
</comment>
<evidence type="ECO:0000259" key="7">
    <source>
        <dbReference type="Pfam" id="PF13505"/>
    </source>
</evidence>
<dbReference type="InterPro" id="IPR027385">
    <property type="entry name" value="Beta-barrel_OMP"/>
</dbReference>
<organism evidence="8 9">
    <name type="scientific">Methylobacterium radiotolerans</name>
    <dbReference type="NCBI Taxonomy" id="31998"/>
    <lineage>
        <taxon>Bacteria</taxon>
        <taxon>Pseudomonadati</taxon>
        <taxon>Pseudomonadota</taxon>
        <taxon>Alphaproteobacteria</taxon>
        <taxon>Hyphomicrobiales</taxon>
        <taxon>Methylobacteriaceae</taxon>
        <taxon>Methylobacterium</taxon>
    </lineage>
</organism>
<evidence type="ECO:0000256" key="3">
    <source>
        <dbReference type="ARBA" id="ARBA00023136"/>
    </source>
</evidence>
<evidence type="ECO:0000256" key="2">
    <source>
        <dbReference type="ARBA" id="ARBA00022729"/>
    </source>
</evidence>
<sequence length="245" mass="25195">MNARIHAALAGAAFGCLALAAQAADLPRRAPPPPPPSLPVFTWTGFYAGVNAGYAFPTGSGGFTDPTYGTVTGGGRSGGFAGGGQVGYNYQFTPGSGVVVGVETDIQGTAFAKADAAYLGTAPYYSVRPSLDYFGTVRARLGYAFDRVLVYGTGGFAYGGGARSTYAASYPYTLPSTDRTGYAAGGGIEYAFTEKLSAKVEALYLHLGRGTTAATYYNASVPAFYGAGKQDSGLALVRAGVNYRF</sequence>
<gene>
    <name evidence="8" type="ORF">ABIC20_004045</name>
</gene>
<dbReference type="InterPro" id="IPR051692">
    <property type="entry name" value="OMP-like"/>
</dbReference>
<evidence type="ECO:0000256" key="6">
    <source>
        <dbReference type="SAM" id="SignalP"/>
    </source>
</evidence>
<name>A0ABV2NJS8_9HYPH</name>
<keyword evidence="9" id="KW-1185">Reference proteome</keyword>
<dbReference type="Gene3D" id="2.40.160.20">
    <property type="match status" value="1"/>
</dbReference>
<evidence type="ECO:0000313" key="8">
    <source>
        <dbReference type="EMBL" id="MET3866736.1"/>
    </source>
</evidence>
<dbReference type="PROSITE" id="PS51257">
    <property type="entry name" value="PROKAR_LIPOPROTEIN"/>
    <property type="match status" value="1"/>
</dbReference>
<keyword evidence="4" id="KW-0998">Cell outer membrane</keyword>
<comment type="caution">
    <text evidence="8">The sequence shown here is derived from an EMBL/GenBank/DDBJ whole genome shotgun (WGS) entry which is preliminary data.</text>
</comment>
<comment type="similarity">
    <text evidence="5">Belongs to the Omp25/RopB family.</text>
</comment>
<dbReference type="InterPro" id="IPR011250">
    <property type="entry name" value="OMP/PagP_B-barrel"/>
</dbReference>
<keyword evidence="3" id="KW-0472">Membrane</keyword>
<protein>
    <submittedName>
        <fullName evidence="8">Outer membrane immunogenic protein</fullName>
    </submittedName>
</protein>
<feature type="signal peptide" evidence="6">
    <location>
        <begin position="1"/>
        <end position="23"/>
    </location>
</feature>
<reference evidence="8 9" key="1">
    <citation type="submission" date="2024-06" db="EMBL/GenBank/DDBJ databases">
        <title>Genomics of switchgrass bacterial isolates.</title>
        <authorList>
            <person name="Shade A."/>
        </authorList>
    </citation>
    <scope>NUCLEOTIDE SEQUENCE [LARGE SCALE GENOMIC DNA]</scope>
    <source>
        <strain evidence="8 9">PvP084</strain>
    </source>
</reference>
<evidence type="ECO:0000313" key="9">
    <source>
        <dbReference type="Proteomes" id="UP001549119"/>
    </source>
</evidence>
<evidence type="ECO:0000256" key="4">
    <source>
        <dbReference type="ARBA" id="ARBA00023237"/>
    </source>
</evidence>
<evidence type="ECO:0000256" key="1">
    <source>
        <dbReference type="ARBA" id="ARBA00004442"/>
    </source>
</evidence>
<dbReference type="PANTHER" id="PTHR34001">
    <property type="entry name" value="BLL7405 PROTEIN"/>
    <property type="match status" value="1"/>
</dbReference>
<dbReference type="PANTHER" id="PTHR34001:SF3">
    <property type="entry name" value="BLL7405 PROTEIN"/>
    <property type="match status" value="1"/>
</dbReference>
<dbReference type="Pfam" id="PF13505">
    <property type="entry name" value="OMP_b-brl"/>
    <property type="match status" value="1"/>
</dbReference>
<evidence type="ECO:0000256" key="5">
    <source>
        <dbReference type="ARBA" id="ARBA00038306"/>
    </source>
</evidence>
<feature type="domain" description="Outer membrane protein beta-barrel" evidence="7">
    <location>
        <begin position="25"/>
        <end position="245"/>
    </location>
</feature>
<dbReference type="Proteomes" id="UP001549119">
    <property type="component" value="Unassembled WGS sequence"/>
</dbReference>
<dbReference type="RefSeq" id="WP_012320484.1">
    <property type="nucleotide sequence ID" value="NZ_BJXP01000021.1"/>
</dbReference>